<dbReference type="PROSITE" id="PS50088">
    <property type="entry name" value="ANK_REPEAT"/>
    <property type="match status" value="3"/>
</dbReference>
<dbReference type="AlphaFoldDB" id="A0A9P5EN25"/>
<evidence type="ECO:0000256" key="1">
    <source>
        <dbReference type="PROSITE-ProRule" id="PRU00023"/>
    </source>
</evidence>
<sequence length="1045" mass="117132">MRLLDTKSLRVIEFNSDEVPSYAILSHTWGDEEVTYQDLNPQQDQIYTQLKSFKDSLLTKSGYRFSSQVTTKQGFRKLQQSAKQALSDGHTFMWIDTCCIDKSSSAELSEAINSMYQWYQNASICYAFLSDVSVTGNIEIVEQDALIRKSRWFTRGWTLQELIAPNDVQFYSAEWTLLGSKVGLQEPFAVSNILGPRILGEITGIDERVLDGGMDLQEESVATRMSWAARRHTTRVEDRAYCLLGIFSVNMPLLYGEGSRAFIRLQEAIMKETDDQSIFAWTAANADAEKKILSGLLADSPASFHKSIGIRPLPPVLSGETQPTTISSQGVNIKLFLRPVLKDETLESSENFHAILDCSRKIQGVETCPAIYLKKLWGNQYARIFPDAIMFLKPPGLAAPSPEERYNVVNVRQRPFYLVPDFNVHLDFLGPYHVSDVYPRSHWDSSAWVLKSAFARIGGVMGIVEVEDSRSWGTSRRLTVVVGIEGSGGEYKPWCVLVQRPENQPLIGLFETADKQERKGMLHRNKFPSSIGISAARVFEIIRHGRRFITLTVEDIPELGSYHLERHPRFTLKPVREVPGSAYAARKLATALQPATIEDFGASSMLKGSFMGNRAVRIRPMEQILSYTSDLLQGVPHEIECDLEDRGLDMGYTAAVRLLELCRDGELDMVQAMGSLDGLLQVKTTNFFNFTPVHWAVFGGHVELTKYLLQQGATIMPDTVFGSHTTEFAPVHLIAILGQHALLEIVQSYVAIDLRWLEITIPPYLDSLLHLAVVSDQFSEKLLRQLSNIETLNTLEYQKNVLGEGLMHRAAATRNIKALAFLLEIFRKNIQPVLDDFLNNKQTSCPQIDDSILFDLCHRSVIWHAAASGFGDGILLIHEKMDFVSGYLDRSDDTGVSPMHIACRQGHEKVVETLLSLGAKADGCTSIGLTPAHFAAFFGHAGCLDKILDHGGQMDSPSIHLQGLRPLHLAALRGQLECVKVLNRSGANPSSLAYVVFNTEKRWWDDEGDFDDMEWTELDSPMTAMDMAVQNGHRHVAHELNFPRR</sequence>
<evidence type="ECO:0000313" key="4">
    <source>
        <dbReference type="EMBL" id="KAF4854717.1"/>
    </source>
</evidence>
<keyword evidence="1" id="KW-0040">ANK repeat</keyword>
<evidence type="ECO:0000259" key="3">
    <source>
        <dbReference type="Pfam" id="PF26640"/>
    </source>
</evidence>
<reference evidence="4" key="1">
    <citation type="submission" date="2019-06" db="EMBL/GenBank/DDBJ databases">
        <authorList>
            <person name="Gan P."/>
            <person name="Shirasu K."/>
        </authorList>
    </citation>
    <scope>NUCLEOTIDE SEQUENCE [LARGE SCALE GENOMIC DNA]</scope>
    <source>
        <strain evidence="4">CAD2</strain>
    </source>
</reference>
<organism evidence="4 5">
    <name type="scientific">Colletotrichum siamense</name>
    <name type="common">Anthracnose fungus</name>
    <dbReference type="NCBI Taxonomy" id="690259"/>
    <lineage>
        <taxon>Eukaryota</taxon>
        <taxon>Fungi</taxon>
        <taxon>Dikarya</taxon>
        <taxon>Ascomycota</taxon>
        <taxon>Pezizomycotina</taxon>
        <taxon>Sordariomycetes</taxon>
        <taxon>Hypocreomycetidae</taxon>
        <taxon>Glomerellales</taxon>
        <taxon>Glomerellaceae</taxon>
        <taxon>Colletotrichum</taxon>
        <taxon>Colletotrichum gloeosporioides species complex</taxon>
    </lineage>
</organism>
<dbReference type="PROSITE" id="PS50297">
    <property type="entry name" value="ANK_REP_REGION"/>
    <property type="match status" value="3"/>
</dbReference>
<dbReference type="Proteomes" id="UP000711996">
    <property type="component" value="Unassembled WGS sequence"/>
</dbReference>
<dbReference type="Pfam" id="PF12796">
    <property type="entry name" value="Ank_2"/>
    <property type="match status" value="1"/>
</dbReference>
<dbReference type="SMART" id="SM00248">
    <property type="entry name" value="ANK"/>
    <property type="match status" value="5"/>
</dbReference>
<gene>
    <name evidence="4" type="ORF">CGCSCA2_v009399</name>
</gene>
<name>A0A9P5EN25_COLSI</name>
<feature type="domain" description="Heterokaryon incompatibility" evidence="2">
    <location>
        <begin position="22"/>
        <end position="134"/>
    </location>
</feature>
<dbReference type="Pfam" id="PF06985">
    <property type="entry name" value="HET"/>
    <property type="match status" value="1"/>
</dbReference>
<dbReference type="Gene3D" id="1.25.40.20">
    <property type="entry name" value="Ankyrin repeat-containing domain"/>
    <property type="match status" value="2"/>
</dbReference>
<feature type="domain" description="DUF8212" evidence="3">
    <location>
        <begin position="260"/>
        <end position="289"/>
    </location>
</feature>
<comment type="caution">
    <text evidence="4">The sequence shown here is derived from an EMBL/GenBank/DDBJ whole genome shotgun (WGS) entry which is preliminary data.</text>
</comment>
<feature type="repeat" description="ANK" evidence="1">
    <location>
        <begin position="894"/>
        <end position="926"/>
    </location>
</feature>
<accession>A0A9P5EN25</accession>
<proteinExistence type="predicted"/>
<dbReference type="InterPro" id="IPR002110">
    <property type="entry name" value="Ankyrin_rpt"/>
</dbReference>
<dbReference type="SUPFAM" id="SSF48403">
    <property type="entry name" value="Ankyrin repeat"/>
    <property type="match status" value="1"/>
</dbReference>
<feature type="repeat" description="ANK" evidence="1">
    <location>
        <begin position="688"/>
        <end position="715"/>
    </location>
</feature>
<dbReference type="Pfam" id="PF26640">
    <property type="entry name" value="DUF8212"/>
    <property type="match status" value="1"/>
</dbReference>
<feature type="repeat" description="ANK" evidence="1">
    <location>
        <begin position="962"/>
        <end position="994"/>
    </location>
</feature>
<dbReference type="PANTHER" id="PTHR10622">
    <property type="entry name" value="HET DOMAIN-CONTAINING PROTEIN"/>
    <property type="match status" value="1"/>
</dbReference>
<dbReference type="InterPro" id="IPR036770">
    <property type="entry name" value="Ankyrin_rpt-contain_sf"/>
</dbReference>
<evidence type="ECO:0000313" key="5">
    <source>
        <dbReference type="Proteomes" id="UP000711996"/>
    </source>
</evidence>
<evidence type="ECO:0000259" key="2">
    <source>
        <dbReference type="Pfam" id="PF06985"/>
    </source>
</evidence>
<dbReference type="PANTHER" id="PTHR10622:SF10">
    <property type="entry name" value="HET DOMAIN-CONTAINING PROTEIN"/>
    <property type="match status" value="1"/>
</dbReference>
<dbReference type="InterPro" id="IPR010730">
    <property type="entry name" value="HET"/>
</dbReference>
<dbReference type="OrthoDB" id="194358at2759"/>
<dbReference type="Pfam" id="PF00023">
    <property type="entry name" value="Ank"/>
    <property type="match status" value="2"/>
</dbReference>
<dbReference type="InterPro" id="IPR058525">
    <property type="entry name" value="DUF8212"/>
</dbReference>
<protein>
    <submittedName>
        <fullName evidence="4">Vegetative incompatibility protein HET-E-1</fullName>
    </submittedName>
</protein>
<keyword evidence="5" id="KW-1185">Reference proteome</keyword>
<dbReference type="EMBL" id="QPMT01000032">
    <property type="protein sequence ID" value="KAF4854717.1"/>
    <property type="molecule type" value="Genomic_DNA"/>
</dbReference>